<evidence type="ECO:0000256" key="1">
    <source>
        <dbReference type="SAM" id="MobiDB-lite"/>
    </source>
</evidence>
<feature type="region of interest" description="Disordered" evidence="1">
    <location>
        <begin position="1"/>
        <end position="27"/>
    </location>
</feature>
<evidence type="ECO:0000313" key="3">
    <source>
        <dbReference type="Proteomes" id="UP001299876"/>
    </source>
</evidence>
<proteinExistence type="predicted"/>
<name>A0ABT0F7Q7_9PSED</name>
<dbReference type="EMBL" id="JAKNRW010000048">
    <property type="protein sequence ID" value="MCK1794012.1"/>
    <property type="molecule type" value="Genomic_DNA"/>
</dbReference>
<sequence length="91" mass="9966">MDKAISWPLSQENSKRPETKALDSMPDRQRLPILAPLRGKAIDHAVISRIGIWLKIDQSTATHTGYGVAAGMNGLSTACSTVFVRKPEHRA</sequence>
<comment type="caution">
    <text evidence="2">The sequence shown here is derived from an EMBL/GenBank/DDBJ whole genome shotgun (WGS) entry which is preliminary data.</text>
</comment>
<feature type="compositionally biased region" description="Basic and acidic residues" evidence="1">
    <location>
        <begin position="13"/>
        <end position="27"/>
    </location>
</feature>
<protein>
    <submittedName>
        <fullName evidence="2">Uncharacterized protein</fullName>
    </submittedName>
</protein>
<dbReference type="Proteomes" id="UP001299876">
    <property type="component" value="Unassembled WGS sequence"/>
</dbReference>
<accession>A0ABT0F7Q7</accession>
<gene>
    <name evidence="2" type="ORF">L9059_28290</name>
</gene>
<organism evidence="2 3">
    <name type="scientific">Pseudomonas violetae</name>
    <dbReference type="NCBI Taxonomy" id="2915813"/>
    <lineage>
        <taxon>Bacteria</taxon>
        <taxon>Pseudomonadati</taxon>
        <taxon>Pseudomonadota</taxon>
        <taxon>Gammaproteobacteria</taxon>
        <taxon>Pseudomonadales</taxon>
        <taxon>Pseudomonadaceae</taxon>
        <taxon>Pseudomonas</taxon>
    </lineage>
</organism>
<reference evidence="2 3" key="1">
    <citation type="submission" date="2022-02" db="EMBL/GenBank/DDBJ databases">
        <title>Comparative genomics of the first Antarctic Pseudomonas spp. capable of biotransforming 2,4,6-Trinitrotoluene.</title>
        <authorList>
            <person name="Cabrera M.A."/>
            <person name="Marquez S.L."/>
            <person name="Perez-Donoso J.M."/>
        </authorList>
    </citation>
    <scope>NUCLEOTIDE SEQUENCE [LARGE SCALE GENOMIC DNA]</scope>
    <source>
        <strain evidence="2 3">TNT19</strain>
    </source>
</reference>
<keyword evidence="3" id="KW-1185">Reference proteome</keyword>
<evidence type="ECO:0000313" key="2">
    <source>
        <dbReference type="EMBL" id="MCK1794012.1"/>
    </source>
</evidence>